<protein>
    <submittedName>
        <fullName evidence="1">Uncharacterized protein</fullName>
    </submittedName>
</protein>
<comment type="caution">
    <text evidence="1">The sequence shown here is derived from an EMBL/GenBank/DDBJ whole genome shotgun (WGS) entry which is preliminary data.</text>
</comment>
<dbReference type="RefSeq" id="WP_190252199.1">
    <property type="nucleotide sequence ID" value="NZ_BMPI01000024.1"/>
</dbReference>
<reference evidence="1" key="1">
    <citation type="journal article" date="2014" name="Int. J. Syst. Evol. Microbiol.">
        <title>Complete genome sequence of Corynebacterium casei LMG S-19264T (=DSM 44701T), isolated from a smear-ripened cheese.</title>
        <authorList>
            <consortium name="US DOE Joint Genome Institute (JGI-PGF)"/>
            <person name="Walter F."/>
            <person name="Albersmeier A."/>
            <person name="Kalinowski J."/>
            <person name="Ruckert C."/>
        </authorList>
    </citation>
    <scope>NUCLEOTIDE SEQUENCE</scope>
    <source>
        <strain evidence="1">JCM 19831</strain>
    </source>
</reference>
<reference evidence="1" key="2">
    <citation type="submission" date="2020-09" db="EMBL/GenBank/DDBJ databases">
        <authorList>
            <person name="Sun Q."/>
            <person name="Ohkuma M."/>
        </authorList>
    </citation>
    <scope>NUCLEOTIDE SEQUENCE</scope>
    <source>
        <strain evidence="1">JCM 19831</strain>
    </source>
</reference>
<organism evidence="1 2">
    <name type="scientific">Dactylosporangium sucinum</name>
    <dbReference type="NCBI Taxonomy" id="1424081"/>
    <lineage>
        <taxon>Bacteria</taxon>
        <taxon>Bacillati</taxon>
        <taxon>Actinomycetota</taxon>
        <taxon>Actinomycetes</taxon>
        <taxon>Micromonosporales</taxon>
        <taxon>Micromonosporaceae</taxon>
        <taxon>Dactylosporangium</taxon>
    </lineage>
</organism>
<evidence type="ECO:0000313" key="1">
    <source>
        <dbReference type="EMBL" id="GGM41258.1"/>
    </source>
</evidence>
<accession>A0A917WYW6</accession>
<dbReference type="EMBL" id="BMPI01000024">
    <property type="protein sequence ID" value="GGM41258.1"/>
    <property type="molecule type" value="Genomic_DNA"/>
</dbReference>
<dbReference type="AlphaFoldDB" id="A0A917WYW6"/>
<name>A0A917WYW6_9ACTN</name>
<gene>
    <name evidence="1" type="ORF">GCM10007977_048350</name>
</gene>
<evidence type="ECO:0000313" key="2">
    <source>
        <dbReference type="Proteomes" id="UP000642070"/>
    </source>
</evidence>
<proteinExistence type="predicted"/>
<dbReference type="Proteomes" id="UP000642070">
    <property type="component" value="Unassembled WGS sequence"/>
</dbReference>
<sequence length="73" mass="8218">MAGREPRINSAPCGVNWSGVQMARRRGREVMPNDRLRTAMPERGITPTGLADVLEVDSESVERWIGGRLRRSR</sequence>
<keyword evidence="2" id="KW-1185">Reference proteome</keyword>